<evidence type="ECO:0000256" key="2">
    <source>
        <dbReference type="ARBA" id="ARBA00022803"/>
    </source>
</evidence>
<feature type="repeat" description="TPR" evidence="3">
    <location>
        <begin position="382"/>
        <end position="415"/>
    </location>
</feature>
<dbReference type="InterPro" id="IPR019734">
    <property type="entry name" value="TPR_rpt"/>
</dbReference>
<feature type="repeat" description="TPR" evidence="3">
    <location>
        <begin position="461"/>
        <end position="494"/>
    </location>
</feature>
<dbReference type="PANTHER" id="PTHR45641:SF19">
    <property type="entry name" value="NEPHROCYSTIN-3"/>
    <property type="match status" value="1"/>
</dbReference>
<feature type="repeat" description="TPR" evidence="3">
    <location>
        <begin position="503"/>
        <end position="536"/>
    </location>
</feature>
<dbReference type="PROSITE" id="PS50293">
    <property type="entry name" value="TPR_REGION"/>
    <property type="match status" value="1"/>
</dbReference>
<comment type="caution">
    <text evidence="4">The sequence shown here is derived from an EMBL/GenBank/DDBJ whole genome shotgun (WGS) entry which is preliminary data.</text>
</comment>
<evidence type="ECO:0000313" key="4">
    <source>
        <dbReference type="EMBL" id="CAF1643081.1"/>
    </source>
</evidence>
<feature type="repeat" description="TPR" evidence="3">
    <location>
        <begin position="593"/>
        <end position="626"/>
    </location>
</feature>
<name>A0A816E1H1_ADIRI</name>
<dbReference type="Proteomes" id="UP000663828">
    <property type="component" value="Unassembled WGS sequence"/>
</dbReference>
<dbReference type="SUPFAM" id="SSF56399">
    <property type="entry name" value="ADP-ribosylation"/>
    <property type="match status" value="1"/>
</dbReference>
<dbReference type="SMART" id="SM00028">
    <property type="entry name" value="TPR"/>
    <property type="match status" value="8"/>
</dbReference>
<dbReference type="Gene3D" id="1.25.40.10">
    <property type="entry name" value="Tetratricopeptide repeat domain"/>
    <property type="match status" value="4"/>
</dbReference>
<proteinExistence type="predicted"/>
<feature type="repeat" description="TPR" evidence="3">
    <location>
        <begin position="419"/>
        <end position="452"/>
    </location>
</feature>
<dbReference type="InterPro" id="IPR011990">
    <property type="entry name" value="TPR-like_helical_dom_sf"/>
</dbReference>
<sequence>MHSSNEEIYARVIFDDEHRDNSEQKDVELEPLVPMSVFELTHGKDMSIRDLTDDQIRFIWFQLLLNVLLRMPRNTNNMTDMLEVARSYYGSDPHELKKINEFASTYQSSKAVWWYTHDSFVYRLLNRAVRTQDICTIFTFRFFIIDLYAQLSSIAKARTTPLRKEAYRGQFLPMNELETIKNNVNGLISMNTFLSTTTDASVAFLYAGHGSGLPSHASVVFTIDLNIDNNNNTAFDRPFADISQYSSKLDEKEILLSMGTIFRITAVEEYDSTYEVFLQRETQAKECLSTLISDKNIELTQSTTSELALGDFLSDMGMLDQAEQFYRIILQYQIPADENPELHVSLFNSIGLLHIDRADYSAAQSILEQAYSVAKNNRVFLSTILSNLGLVYLNQCRYDRALKYFQRAKRLEPSTMKSISILSNIAAVFQEKGQYKKARSYYRRALTAQEKYLPPMHLKFATLYLNLGSLEKTLGNYQKSLTLYERSLNIYQQTLPANHHSLAHVYNNLGLLHQDLENFSKAREYLEQALHILSLNFERTKDQNLLYMKTLNNLGTLQFEQGDFSGAEVSFQHTLDLKLRLTGTDPNSHQSYAISYNNIGMVQLKQGRFKQALANFRRTLRIERLHGNPADIATSYNNIARIYHETNQLIKAKRFYKKARVNALIVFDKDHPTVKYYQDNLKKTIKKQKRLRRSQAMENKHE</sequence>
<gene>
    <name evidence="4" type="ORF">XAT740_LOCUS53659</name>
</gene>
<protein>
    <submittedName>
        <fullName evidence="4">Uncharacterized protein</fullName>
    </submittedName>
</protein>
<dbReference type="PANTHER" id="PTHR45641">
    <property type="entry name" value="TETRATRICOPEPTIDE REPEAT PROTEIN (AFU_ORTHOLOGUE AFUA_6G03870)"/>
    <property type="match status" value="1"/>
</dbReference>
<evidence type="ECO:0000256" key="1">
    <source>
        <dbReference type="ARBA" id="ARBA00022737"/>
    </source>
</evidence>
<keyword evidence="1" id="KW-0677">Repeat</keyword>
<dbReference type="Pfam" id="PF13424">
    <property type="entry name" value="TPR_12"/>
    <property type="match status" value="3"/>
</dbReference>
<dbReference type="PROSITE" id="PS51996">
    <property type="entry name" value="TR_MART"/>
    <property type="match status" value="1"/>
</dbReference>
<reference evidence="4" key="1">
    <citation type="submission" date="2021-02" db="EMBL/GenBank/DDBJ databases">
        <authorList>
            <person name="Nowell W R."/>
        </authorList>
    </citation>
    <scope>NUCLEOTIDE SEQUENCE</scope>
</reference>
<dbReference type="Gene3D" id="3.90.176.10">
    <property type="entry name" value="Toxin ADP-ribosyltransferase, Chain A, domain 1"/>
    <property type="match status" value="1"/>
</dbReference>
<evidence type="ECO:0000256" key="3">
    <source>
        <dbReference type="PROSITE-ProRule" id="PRU00339"/>
    </source>
</evidence>
<accession>A0A816E1H1</accession>
<dbReference type="Pfam" id="PF13374">
    <property type="entry name" value="TPR_10"/>
    <property type="match status" value="1"/>
</dbReference>
<dbReference type="SUPFAM" id="SSF48452">
    <property type="entry name" value="TPR-like"/>
    <property type="match status" value="2"/>
</dbReference>
<evidence type="ECO:0000313" key="5">
    <source>
        <dbReference type="Proteomes" id="UP000663828"/>
    </source>
</evidence>
<organism evidence="4 5">
    <name type="scientific">Adineta ricciae</name>
    <name type="common">Rotifer</name>
    <dbReference type="NCBI Taxonomy" id="249248"/>
    <lineage>
        <taxon>Eukaryota</taxon>
        <taxon>Metazoa</taxon>
        <taxon>Spiralia</taxon>
        <taxon>Gnathifera</taxon>
        <taxon>Rotifera</taxon>
        <taxon>Eurotatoria</taxon>
        <taxon>Bdelloidea</taxon>
        <taxon>Adinetida</taxon>
        <taxon>Adinetidae</taxon>
        <taxon>Adineta</taxon>
    </lineage>
</organism>
<dbReference type="PROSITE" id="PS50005">
    <property type="entry name" value="TPR"/>
    <property type="match status" value="5"/>
</dbReference>
<keyword evidence="5" id="KW-1185">Reference proteome</keyword>
<keyword evidence="2 3" id="KW-0802">TPR repeat</keyword>
<dbReference type="AlphaFoldDB" id="A0A816E1H1"/>
<dbReference type="EMBL" id="CAJNOR010009284">
    <property type="protein sequence ID" value="CAF1643081.1"/>
    <property type="molecule type" value="Genomic_DNA"/>
</dbReference>